<keyword evidence="1" id="KW-1133">Transmembrane helix</keyword>
<dbReference type="Proteomes" id="UP000636479">
    <property type="component" value="Unassembled WGS sequence"/>
</dbReference>
<feature type="transmembrane region" description="Helical" evidence="1">
    <location>
        <begin position="39"/>
        <end position="58"/>
    </location>
</feature>
<evidence type="ECO:0000256" key="1">
    <source>
        <dbReference type="SAM" id="Phobius"/>
    </source>
</evidence>
<feature type="transmembrane region" description="Helical" evidence="1">
    <location>
        <begin position="167"/>
        <end position="189"/>
    </location>
</feature>
<gene>
    <name evidence="2" type="ORF">MIND_00620700</name>
</gene>
<keyword evidence="1" id="KW-0812">Transmembrane</keyword>
<comment type="caution">
    <text evidence="2">The sequence shown here is derived from an EMBL/GenBank/DDBJ whole genome shotgun (WGS) entry which is preliminary data.</text>
</comment>
<dbReference type="GeneID" id="59345471"/>
<feature type="transmembrane region" description="Helical" evidence="1">
    <location>
        <begin position="133"/>
        <end position="155"/>
    </location>
</feature>
<protein>
    <submittedName>
        <fullName evidence="2">Uncharacterized protein</fullName>
    </submittedName>
</protein>
<evidence type="ECO:0000313" key="2">
    <source>
        <dbReference type="EMBL" id="KAF7303904.1"/>
    </source>
</evidence>
<organism evidence="2 3">
    <name type="scientific">Mycena indigotica</name>
    <dbReference type="NCBI Taxonomy" id="2126181"/>
    <lineage>
        <taxon>Eukaryota</taxon>
        <taxon>Fungi</taxon>
        <taxon>Dikarya</taxon>
        <taxon>Basidiomycota</taxon>
        <taxon>Agaricomycotina</taxon>
        <taxon>Agaricomycetes</taxon>
        <taxon>Agaricomycetidae</taxon>
        <taxon>Agaricales</taxon>
        <taxon>Marasmiineae</taxon>
        <taxon>Mycenaceae</taxon>
        <taxon>Mycena</taxon>
    </lineage>
</organism>
<evidence type="ECO:0000313" key="3">
    <source>
        <dbReference type="Proteomes" id="UP000636479"/>
    </source>
</evidence>
<dbReference type="OrthoDB" id="2932835at2759"/>
<dbReference type="EMBL" id="JACAZF010000005">
    <property type="protein sequence ID" value="KAF7303904.1"/>
    <property type="molecule type" value="Genomic_DNA"/>
</dbReference>
<dbReference type="AlphaFoldDB" id="A0A8H6SR68"/>
<keyword evidence="3" id="KW-1185">Reference proteome</keyword>
<reference evidence="2" key="1">
    <citation type="submission" date="2020-05" db="EMBL/GenBank/DDBJ databases">
        <title>Mycena genomes resolve the evolution of fungal bioluminescence.</title>
        <authorList>
            <person name="Tsai I.J."/>
        </authorList>
    </citation>
    <scope>NUCLEOTIDE SEQUENCE</scope>
    <source>
        <strain evidence="2">171206Taipei</strain>
    </source>
</reference>
<feature type="transmembrane region" description="Helical" evidence="1">
    <location>
        <begin position="101"/>
        <end position="121"/>
    </location>
</feature>
<dbReference type="RefSeq" id="XP_037220876.1">
    <property type="nucleotide sequence ID" value="XM_037362955.1"/>
</dbReference>
<keyword evidence="1" id="KW-0472">Membrane</keyword>
<sequence>MATSSTPGPAIMLFTAFAGLCLIYAFLSPFFKKVRQAAWILTTVASGTMTVLSLPFVFDYVKGGLANVDERAALAGGINRGFQSALFSIALRSLSSQDGHIISYIFGLAAIMELPTFLFGIGTLFPRLRSDSLFAATFFATRICLHMVLIVTYYLPTHRPQDSFVPALILTSVFPLHAMWFLGCIKGCIRRSKERKLARLAVNTRRTVYLDTPGVTLRLRRLRARVGHWVHTRAPVNWVREGRMGRLPAHLHYAPLNTTSTPLFLPTSSHVLAIVSYFGLGGPGIASALLFHPTLPNAGIIMDELGRLVPILEDRWLDFERAVAGAQDAIERGWGGSWSRPQNYTCPTDVYYDLGPSILTRFTLTGHTVWGSEPDNVRWFLPERGNLVVDSVPSPFLEVERLIQNISDEHLPYPARDAPLWRVRPEVRPMVEAVAKMARVRLRQYIEDYA</sequence>
<proteinExistence type="predicted"/>
<accession>A0A8H6SR68</accession>
<name>A0A8H6SR68_9AGAR</name>
<feature type="transmembrane region" description="Helical" evidence="1">
    <location>
        <begin position="6"/>
        <end position="27"/>
    </location>
</feature>